<sequence length="122" mass="13511">MKNMILLALYVRDVAQSALFYASLLDCEPGHHSANFAQFELRRGVRLGLWRQGDVVPACDGSGCRTELDFMVENARQVEECHERFVALGITILQPPTQLDFGSSLLACDPDGHRLRVIAPPG</sequence>
<dbReference type="InterPro" id="IPR041581">
    <property type="entry name" value="Glyoxalase_6"/>
</dbReference>
<dbReference type="InterPro" id="IPR029068">
    <property type="entry name" value="Glyas_Bleomycin-R_OHBP_Dase"/>
</dbReference>
<dbReference type="Gene3D" id="3.30.720.120">
    <property type="match status" value="1"/>
</dbReference>
<comment type="caution">
    <text evidence="2">The sequence shown here is derived from an EMBL/GenBank/DDBJ whole genome shotgun (WGS) entry which is preliminary data.</text>
</comment>
<evidence type="ECO:0000259" key="1">
    <source>
        <dbReference type="PROSITE" id="PS51819"/>
    </source>
</evidence>
<reference evidence="3" key="1">
    <citation type="journal article" date="2019" name="Int. J. Syst. Evol. Microbiol.">
        <title>The Global Catalogue of Microorganisms (GCM) 10K type strain sequencing project: providing services to taxonomists for standard genome sequencing and annotation.</title>
        <authorList>
            <consortium name="The Broad Institute Genomics Platform"/>
            <consortium name="The Broad Institute Genome Sequencing Center for Infectious Disease"/>
            <person name="Wu L."/>
            <person name="Ma J."/>
        </authorList>
    </citation>
    <scope>NUCLEOTIDE SEQUENCE [LARGE SCALE GENOMIC DNA]</scope>
    <source>
        <strain evidence="3">CCM 7132</strain>
    </source>
</reference>
<name>A0ABQ1LNA2_9PROT</name>
<dbReference type="PROSITE" id="PS51819">
    <property type="entry name" value="VOC"/>
    <property type="match status" value="1"/>
</dbReference>
<dbReference type="InterPro" id="IPR026275">
    <property type="entry name" value="Glyoxalase/dOase/EhpR"/>
</dbReference>
<keyword evidence="3" id="KW-1185">Reference proteome</keyword>
<protein>
    <submittedName>
        <fullName evidence="2">Drug:proton antiporter</fullName>
    </submittedName>
</protein>
<dbReference type="SUPFAM" id="SSF54593">
    <property type="entry name" value="Glyoxalase/Bleomycin resistance protein/Dihydroxybiphenyl dioxygenase"/>
    <property type="match status" value="1"/>
</dbReference>
<dbReference type="EMBL" id="BMCH01000002">
    <property type="protein sequence ID" value="GGC26185.1"/>
    <property type="molecule type" value="Genomic_DNA"/>
</dbReference>
<dbReference type="Proteomes" id="UP000637769">
    <property type="component" value="Unassembled WGS sequence"/>
</dbReference>
<dbReference type="PIRSF" id="PIRSF039020">
    <property type="entry name" value="EhpR"/>
    <property type="match status" value="1"/>
</dbReference>
<proteinExistence type="predicted"/>
<gene>
    <name evidence="2" type="ORF">GCM10007207_09530</name>
</gene>
<dbReference type="Pfam" id="PF18029">
    <property type="entry name" value="Glyoxalase_6"/>
    <property type="match status" value="1"/>
</dbReference>
<dbReference type="Gene3D" id="3.30.720.110">
    <property type="match status" value="1"/>
</dbReference>
<dbReference type="RefSeq" id="WP_188425644.1">
    <property type="nucleotide sequence ID" value="NZ_BMCH01000002.1"/>
</dbReference>
<dbReference type="InterPro" id="IPR037523">
    <property type="entry name" value="VOC_core"/>
</dbReference>
<feature type="domain" description="VOC" evidence="1">
    <location>
        <begin position="3"/>
        <end position="120"/>
    </location>
</feature>
<evidence type="ECO:0000313" key="3">
    <source>
        <dbReference type="Proteomes" id="UP000637769"/>
    </source>
</evidence>
<evidence type="ECO:0000313" key="2">
    <source>
        <dbReference type="EMBL" id="GGC26185.1"/>
    </source>
</evidence>
<organism evidence="2 3">
    <name type="scientific">Asaia siamensis</name>
    <dbReference type="NCBI Taxonomy" id="110479"/>
    <lineage>
        <taxon>Bacteria</taxon>
        <taxon>Pseudomonadati</taxon>
        <taxon>Pseudomonadota</taxon>
        <taxon>Alphaproteobacteria</taxon>
        <taxon>Acetobacterales</taxon>
        <taxon>Acetobacteraceae</taxon>
        <taxon>Asaia</taxon>
    </lineage>
</organism>
<accession>A0ABQ1LNA2</accession>